<evidence type="ECO:0000313" key="1">
    <source>
        <dbReference type="EMBL" id="QPD02990.1"/>
    </source>
</evidence>
<evidence type="ECO:0000313" key="2">
    <source>
        <dbReference type="Proteomes" id="UP000593737"/>
    </source>
</evidence>
<gene>
    <name evidence="1" type="ORF">Nkreftii_000764</name>
</gene>
<dbReference type="Pfam" id="PF00543">
    <property type="entry name" value="P-II"/>
    <property type="match status" value="1"/>
</dbReference>
<dbReference type="KEGG" id="nkf:Nkreftii_000764"/>
<dbReference type="SUPFAM" id="SSF54913">
    <property type="entry name" value="GlnB-like"/>
    <property type="match status" value="1"/>
</dbReference>
<name>A0A7S8FBR7_9BACT</name>
<dbReference type="InterPro" id="IPR011322">
    <property type="entry name" value="N-reg_PII-like_a/b"/>
</dbReference>
<dbReference type="GO" id="GO:0030234">
    <property type="term" value="F:enzyme regulator activity"/>
    <property type="evidence" value="ECO:0007669"/>
    <property type="project" value="InterPro"/>
</dbReference>
<dbReference type="InterPro" id="IPR015867">
    <property type="entry name" value="N-reg_PII/ATP_PRibTrfase_C"/>
</dbReference>
<dbReference type="GO" id="GO:0006808">
    <property type="term" value="P:regulation of nitrogen utilization"/>
    <property type="evidence" value="ECO:0007669"/>
    <property type="project" value="InterPro"/>
</dbReference>
<sequence>MKNLIIVARNSMVSDLEELLHKNGIMAYSILNNVIGKGGAGRVYGTFLSPDINAIIFAVLPSDQADRAIIALKTLHTERTEAAPDDTPIPLKVFSFPCNEHV</sequence>
<dbReference type="InterPro" id="IPR002187">
    <property type="entry name" value="N-reg_PII"/>
</dbReference>
<reference evidence="1 2" key="1">
    <citation type="journal article" date="2020" name="ISME J.">
        <title>Enrichment and physiological characterization of a novel comammox Nitrospira indicates ammonium inhibition of complete nitrification.</title>
        <authorList>
            <person name="Sakoula D."/>
            <person name="Koch H."/>
            <person name="Frank J."/>
            <person name="Jetten M.S.M."/>
            <person name="van Kessel M.A.H.J."/>
            <person name="Lucker S."/>
        </authorList>
    </citation>
    <scope>NUCLEOTIDE SEQUENCE [LARGE SCALE GENOMIC DNA]</scope>
    <source>
        <strain evidence="1">Comreactor17</strain>
    </source>
</reference>
<dbReference type="Gene3D" id="3.30.70.120">
    <property type="match status" value="1"/>
</dbReference>
<proteinExistence type="predicted"/>
<dbReference type="AlphaFoldDB" id="A0A7S8FBR7"/>
<dbReference type="Proteomes" id="UP000593737">
    <property type="component" value="Chromosome"/>
</dbReference>
<protein>
    <recommendedName>
        <fullName evidence="3">Nitrogen regulatory protein P-II</fullName>
    </recommendedName>
</protein>
<accession>A0A7S8FBR7</accession>
<evidence type="ECO:0008006" key="3">
    <source>
        <dbReference type="Google" id="ProtNLM"/>
    </source>
</evidence>
<organism evidence="1 2">
    <name type="scientific">Candidatus Nitrospira kreftii</name>
    <dbReference type="NCBI Taxonomy" id="2652173"/>
    <lineage>
        <taxon>Bacteria</taxon>
        <taxon>Pseudomonadati</taxon>
        <taxon>Nitrospirota</taxon>
        <taxon>Nitrospiria</taxon>
        <taxon>Nitrospirales</taxon>
        <taxon>Nitrospiraceae</taxon>
        <taxon>Nitrospira</taxon>
    </lineage>
</organism>
<dbReference type="EMBL" id="CP047423">
    <property type="protein sequence ID" value="QPD02990.1"/>
    <property type="molecule type" value="Genomic_DNA"/>
</dbReference>